<dbReference type="InterPro" id="IPR020372">
    <property type="entry name" value="Competence_ComGG"/>
</dbReference>
<dbReference type="AlphaFoldDB" id="A0A3R9P9T0"/>
<keyword evidence="1" id="KW-0812">Transmembrane</keyword>
<dbReference type="Pfam" id="PF14173">
    <property type="entry name" value="ComGG"/>
    <property type="match status" value="1"/>
</dbReference>
<evidence type="ECO:0000313" key="3">
    <source>
        <dbReference type="Proteomes" id="UP000275076"/>
    </source>
</evidence>
<gene>
    <name evidence="2" type="ORF">D7Z54_05170</name>
</gene>
<proteinExistence type="predicted"/>
<feature type="transmembrane region" description="Helical" evidence="1">
    <location>
        <begin position="6"/>
        <end position="30"/>
    </location>
</feature>
<accession>A0A3R9P9T0</accession>
<keyword evidence="3" id="KW-1185">Reference proteome</keyword>
<sequence>MGEKGAIMPVMLMVCFLFSALLLFQITVYINEKHNVTKEEEILTLEWLLRNAEQEWVKQIEVTGIDERTITLPSGTVRFELLSKNKNHVRVKIIAKDNNGKKRHHYLNMEGNNDTNE</sequence>
<keyword evidence="1" id="KW-1133">Transmembrane helix</keyword>
<dbReference type="Proteomes" id="UP000275076">
    <property type="component" value="Unassembled WGS sequence"/>
</dbReference>
<name>A0A3R9P9T0_9BACI</name>
<protein>
    <recommendedName>
        <fullName evidence="4">ComG operon protein 7</fullName>
    </recommendedName>
</protein>
<evidence type="ECO:0000313" key="2">
    <source>
        <dbReference type="EMBL" id="RSL34536.1"/>
    </source>
</evidence>
<organism evidence="2 3">
    <name type="scientific">Salibacterium salarium</name>
    <dbReference type="NCBI Taxonomy" id="284579"/>
    <lineage>
        <taxon>Bacteria</taxon>
        <taxon>Bacillati</taxon>
        <taxon>Bacillota</taxon>
        <taxon>Bacilli</taxon>
        <taxon>Bacillales</taxon>
        <taxon>Bacillaceae</taxon>
    </lineage>
</organism>
<evidence type="ECO:0000256" key="1">
    <source>
        <dbReference type="SAM" id="Phobius"/>
    </source>
</evidence>
<reference evidence="2 3" key="1">
    <citation type="submission" date="2018-10" db="EMBL/GenBank/DDBJ databases">
        <title>Draft genome sequence of Bacillus salarius IM0101, isolated from a hypersaline soil in Inner Mongolia, China.</title>
        <authorList>
            <person name="Yamprayoonswat W."/>
            <person name="Boonvisut S."/>
            <person name="Jumpathong W."/>
            <person name="Sittihan S."/>
            <person name="Ruangsuj P."/>
            <person name="Wanthongcharoen S."/>
            <person name="Thongpramul N."/>
            <person name="Pimmason S."/>
            <person name="Yu B."/>
            <person name="Yasawong M."/>
        </authorList>
    </citation>
    <scope>NUCLEOTIDE SEQUENCE [LARGE SCALE GENOMIC DNA]</scope>
    <source>
        <strain evidence="2 3">IM0101</strain>
    </source>
</reference>
<comment type="caution">
    <text evidence="2">The sequence shown here is derived from an EMBL/GenBank/DDBJ whole genome shotgun (WGS) entry which is preliminary data.</text>
</comment>
<keyword evidence="1" id="KW-0472">Membrane</keyword>
<dbReference type="EMBL" id="RBVX01000003">
    <property type="protein sequence ID" value="RSL34536.1"/>
    <property type="molecule type" value="Genomic_DNA"/>
</dbReference>
<evidence type="ECO:0008006" key="4">
    <source>
        <dbReference type="Google" id="ProtNLM"/>
    </source>
</evidence>
<dbReference type="RefSeq" id="WP_125554768.1">
    <property type="nucleotide sequence ID" value="NZ_RBVX01000003.1"/>
</dbReference>
<dbReference type="OrthoDB" id="2967399at2"/>